<gene>
    <name evidence="1" type="ORF">E2F46_08955</name>
</gene>
<dbReference type="SUPFAM" id="SSF55729">
    <property type="entry name" value="Acyl-CoA N-acyltransferases (Nat)"/>
    <property type="match status" value="1"/>
</dbReference>
<sequence>MDAGHRSLGPALVLQRQAIRLALEQAEVLYAFPNERAAPVYQRAGYRHAGDAVRHARVVHYGRYLARHLPRALAAVAGAALSLVDGPHLRWSARGLYATWSDRAIDEMDALWQGSARGDGLLTVRDTAYLRWRFDRNPLVRTRYLLLRDRAGRLRAWFACRREEDAGILTVQDFWSDDAIAGLSQPRAAALLRAAREADATVVWVELAGMLPRAGWRAAGFRERSRRPVFMHATAIDGDALAARFHLTGGDEDE</sequence>
<dbReference type="AlphaFoldDB" id="A0A4V3ALU0"/>
<proteinExistence type="predicted"/>
<accession>A0A4V3ALU0</accession>
<keyword evidence="2" id="KW-1185">Reference proteome</keyword>
<dbReference type="EMBL" id="SMTF01000005">
    <property type="protein sequence ID" value="TDK24397.1"/>
    <property type="molecule type" value="Genomic_DNA"/>
</dbReference>
<dbReference type="InterPro" id="IPR016181">
    <property type="entry name" value="Acyl_CoA_acyltransferase"/>
</dbReference>
<comment type="caution">
    <text evidence="1">The sequence shown here is derived from an EMBL/GenBank/DDBJ whole genome shotgun (WGS) entry which is preliminary data.</text>
</comment>
<evidence type="ECO:0008006" key="3">
    <source>
        <dbReference type="Google" id="ProtNLM"/>
    </source>
</evidence>
<dbReference type="Proteomes" id="UP000294796">
    <property type="component" value="Unassembled WGS sequence"/>
</dbReference>
<organism evidence="1 2">
    <name type="scientific">Luteimonas aestuarii</name>
    <dbReference type="NCBI Taxonomy" id="453837"/>
    <lineage>
        <taxon>Bacteria</taxon>
        <taxon>Pseudomonadati</taxon>
        <taxon>Pseudomonadota</taxon>
        <taxon>Gammaproteobacteria</taxon>
        <taxon>Lysobacterales</taxon>
        <taxon>Lysobacteraceae</taxon>
        <taxon>Luteimonas</taxon>
    </lineage>
</organism>
<reference evidence="1 2" key="1">
    <citation type="submission" date="2019-03" db="EMBL/GenBank/DDBJ databases">
        <title>Luteimonas zhaokaii sp.nov., isolated from the rectal contents of Plateau pika in Yushu, Qinghai Province, China.</title>
        <authorList>
            <person name="Zhang G."/>
        </authorList>
    </citation>
    <scope>NUCLEOTIDE SEQUENCE [LARGE SCALE GENOMIC DNA]</scope>
    <source>
        <strain evidence="1 2">B9</strain>
    </source>
</reference>
<dbReference type="OrthoDB" id="5936345at2"/>
<evidence type="ECO:0000313" key="2">
    <source>
        <dbReference type="Proteomes" id="UP000294796"/>
    </source>
</evidence>
<name>A0A4V3ALU0_9GAMM</name>
<protein>
    <recommendedName>
        <fullName evidence="3">GNAT family N-acetyltransferase</fullName>
    </recommendedName>
</protein>
<evidence type="ECO:0000313" key="1">
    <source>
        <dbReference type="EMBL" id="TDK24397.1"/>
    </source>
</evidence>